<comment type="caution">
    <text evidence="2">The sequence shown here is derived from an EMBL/GenBank/DDBJ whole genome shotgun (WGS) entry which is preliminary data.</text>
</comment>
<feature type="transmembrane region" description="Helical" evidence="1">
    <location>
        <begin position="37"/>
        <end position="57"/>
    </location>
</feature>
<evidence type="ECO:0000256" key="1">
    <source>
        <dbReference type="SAM" id="Phobius"/>
    </source>
</evidence>
<accession>A0A368L7Y2</accession>
<protein>
    <submittedName>
        <fullName evidence="2">Uncharacterized protein</fullName>
    </submittedName>
</protein>
<feature type="transmembrane region" description="Helical" evidence="1">
    <location>
        <begin position="69"/>
        <end position="91"/>
    </location>
</feature>
<evidence type="ECO:0000313" key="3">
    <source>
        <dbReference type="Proteomes" id="UP000252357"/>
    </source>
</evidence>
<keyword evidence="3" id="KW-1185">Reference proteome</keyword>
<name>A0A368L7Y2_9BURK</name>
<proteinExistence type="predicted"/>
<evidence type="ECO:0000313" key="2">
    <source>
        <dbReference type="EMBL" id="RCS59780.1"/>
    </source>
</evidence>
<dbReference type="EMBL" id="QPGB01000001">
    <property type="protein sequence ID" value="RCS59780.1"/>
    <property type="molecule type" value="Genomic_DNA"/>
</dbReference>
<reference evidence="2 3" key="1">
    <citation type="journal article" date="2018" name="Int. J. Syst. Evol. Microbiol.">
        <title>Parvibium lacunae gen. nov., sp. nov., a new member of the family Alcaligenaceae isolated from a freshwater pond.</title>
        <authorList>
            <person name="Chen W.M."/>
            <person name="Xie P.B."/>
            <person name="Hsu M.Y."/>
            <person name="Sheu S.Y."/>
        </authorList>
    </citation>
    <scope>NUCLEOTIDE SEQUENCE [LARGE SCALE GENOMIC DNA]</scope>
    <source>
        <strain evidence="2 3">KMB9</strain>
    </source>
</reference>
<dbReference type="AlphaFoldDB" id="A0A368L7Y2"/>
<organism evidence="2 3">
    <name type="scientific">Parvibium lacunae</name>
    <dbReference type="NCBI Taxonomy" id="1888893"/>
    <lineage>
        <taxon>Bacteria</taxon>
        <taxon>Pseudomonadati</taxon>
        <taxon>Pseudomonadota</taxon>
        <taxon>Betaproteobacteria</taxon>
        <taxon>Burkholderiales</taxon>
        <taxon>Alcaligenaceae</taxon>
        <taxon>Parvibium</taxon>
    </lineage>
</organism>
<gene>
    <name evidence="2" type="ORF">DU000_03500</name>
</gene>
<keyword evidence="1" id="KW-1133">Transmembrane helix</keyword>
<keyword evidence="1" id="KW-0472">Membrane</keyword>
<sequence length="100" mass="11289">MYGDYWLFGIALFLAYLFAFLIGLPMFVLFKKFRWLALWQVACGAAISGLLASLLLFGTGTEYARQYGFNNMLLVITYAVITAVIFWFIGVRGNTALTNH</sequence>
<feature type="transmembrane region" description="Helical" evidence="1">
    <location>
        <begin position="6"/>
        <end position="30"/>
    </location>
</feature>
<dbReference type="Proteomes" id="UP000252357">
    <property type="component" value="Unassembled WGS sequence"/>
</dbReference>
<keyword evidence="1" id="KW-0812">Transmembrane</keyword>